<name>A0ABD5BKY7_SERMA</name>
<evidence type="ECO:0000259" key="1">
    <source>
        <dbReference type="Pfam" id="PF02897"/>
    </source>
</evidence>
<dbReference type="Proteomes" id="UP001234811">
    <property type="component" value="Unassembled WGS sequence"/>
</dbReference>
<dbReference type="SUPFAM" id="SSF50993">
    <property type="entry name" value="Peptidase/esterase 'gauge' domain"/>
    <property type="match status" value="1"/>
</dbReference>
<gene>
    <name evidence="2" type="ORF">RF091_18070</name>
</gene>
<accession>A0ABD5BKY7</accession>
<sequence>RGEYYYNFWQDQANPRGLLRRTTLDEYRKAKPAWETVLDIDALGKAEGKDWVYQGSQPLAPEYRYCLMQLSPDGGDATEIREFDLVAKRFVK</sequence>
<dbReference type="Pfam" id="PF02897">
    <property type="entry name" value="Peptidase_S9_N"/>
    <property type="match status" value="1"/>
</dbReference>
<feature type="domain" description="Peptidase S9A N-terminal" evidence="1">
    <location>
        <begin position="1"/>
        <end position="90"/>
    </location>
</feature>
<dbReference type="AlphaFoldDB" id="A0ABD5BKY7"/>
<protein>
    <submittedName>
        <fullName evidence="2">S9 family peptidase</fullName>
    </submittedName>
</protein>
<comment type="caution">
    <text evidence="2">The sequence shown here is derived from an EMBL/GenBank/DDBJ whole genome shotgun (WGS) entry which is preliminary data.</text>
</comment>
<organism evidence="2 3">
    <name type="scientific">Serratia marcescens</name>
    <dbReference type="NCBI Taxonomy" id="615"/>
    <lineage>
        <taxon>Bacteria</taxon>
        <taxon>Pseudomonadati</taxon>
        <taxon>Pseudomonadota</taxon>
        <taxon>Gammaproteobacteria</taxon>
        <taxon>Enterobacterales</taxon>
        <taxon>Yersiniaceae</taxon>
        <taxon>Serratia</taxon>
    </lineage>
</organism>
<reference evidence="2 3" key="1">
    <citation type="submission" date="2023-07" db="EMBL/GenBank/DDBJ databases">
        <title>Pathogens genome sequencing project 196.</title>
        <authorList>
            <person name="Cao X."/>
        </authorList>
    </citation>
    <scope>NUCLEOTIDE SEQUENCE [LARGE SCALE GENOMIC DNA]</scope>
    <source>
        <strain evidence="2 3">SM41</strain>
    </source>
</reference>
<evidence type="ECO:0000313" key="2">
    <source>
        <dbReference type="EMBL" id="MDQ9557407.1"/>
    </source>
</evidence>
<dbReference type="EMBL" id="JAVIPQ010000312">
    <property type="protein sequence ID" value="MDQ9557407.1"/>
    <property type="molecule type" value="Genomic_DNA"/>
</dbReference>
<feature type="non-terminal residue" evidence="2">
    <location>
        <position position="1"/>
    </location>
</feature>
<feature type="non-terminal residue" evidence="2">
    <location>
        <position position="92"/>
    </location>
</feature>
<dbReference type="InterPro" id="IPR023302">
    <property type="entry name" value="Pept_S9A_N"/>
</dbReference>
<proteinExistence type="predicted"/>
<evidence type="ECO:0000313" key="3">
    <source>
        <dbReference type="Proteomes" id="UP001234811"/>
    </source>
</evidence>